<feature type="compositionally biased region" description="Polar residues" evidence="1">
    <location>
        <begin position="568"/>
        <end position="581"/>
    </location>
</feature>
<dbReference type="GO" id="GO:0031124">
    <property type="term" value="P:mRNA 3'-end processing"/>
    <property type="evidence" value="ECO:0007669"/>
    <property type="project" value="InterPro"/>
</dbReference>
<name>A0A8H7QS15_9FUNG</name>
<dbReference type="SUPFAM" id="SSF50729">
    <property type="entry name" value="PH domain-like"/>
    <property type="match status" value="1"/>
</dbReference>
<dbReference type="OrthoDB" id="5563754at2759"/>
<feature type="compositionally biased region" description="Polar residues" evidence="1">
    <location>
        <begin position="608"/>
        <end position="643"/>
    </location>
</feature>
<reference evidence="3" key="1">
    <citation type="submission" date="2020-12" db="EMBL/GenBank/DDBJ databases">
        <title>Metabolic potential, ecology and presence of endohyphal bacteria is reflected in genomic diversity of Mucoromycotina.</title>
        <authorList>
            <person name="Muszewska A."/>
            <person name="Okrasinska A."/>
            <person name="Steczkiewicz K."/>
            <person name="Drgas O."/>
            <person name="Orlowska M."/>
            <person name="Perlinska-Lenart U."/>
            <person name="Aleksandrzak-Piekarczyk T."/>
            <person name="Szatraj K."/>
            <person name="Zielenkiewicz U."/>
            <person name="Pilsyk S."/>
            <person name="Malc E."/>
            <person name="Mieczkowski P."/>
            <person name="Kruszewska J.S."/>
            <person name="Biernat P."/>
            <person name="Pawlowska J."/>
        </authorList>
    </citation>
    <scope>NUCLEOTIDE SEQUENCE</scope>
    <source>
        <strain evidence="3">CBS 226.32</strain>
    </source>
</reference>
<feature type="compositionally biased region" description="Low complexity" evidence="1">
    <location>
        <begin position="961"/>
        <end position="972"/>
    </location>
</feature>
<feature type="compositionally biased region" description="Acidic residues" evidence="1">
    <location>
        <begin position="984"/>
        <end position="994"/>
    </location>
</feature>
<dbReference type="InterPro" id="IPR058155">
    <property type="entry name" value="Skg3/CAF120-like_PH"/>
</dbReference>
<feature type="compositionally biased region" description="Low complexity" evidence="1">
    <location>
        <begin position="521"/>
        <end position="530"/>
    </location>
</feature>
<evidence type="ECO:0000259" key="2">
    <source>
        <dbReference type="PROSITE" id="PS50003"/>
    </source>
</evidence>
<feature type="region of interest" description="Disordered" evidence="1">
    <location>
        <begin position="1"/>
        <end position="82"/>
    </location>
</feature>
<dbReference type="PROSITE" id="PS50003">
    <property type="entry name" value="PH_DOMAIN"/>
    <property type="match status" value="2"/>
</dbReference>
<dbReference type="InterPro" id="IPR045245">
    <property type="entry name" value="Pfs2-like"/>
</dbReference>
<feature type="domain" description="PH" evidence="2">
    <location>
        <begin position="264"/>
        <end position="393"/>
    </location>
</feature>
<accession>A0A8H7QS15</accession>
<feature type="compositionally biased region" description="Polar residues" evidence="1">
    <location>
        <begin position="1"/>
        <end position="10"/>
    </location>
</feature>
<dbReference type="PANTHER" id="PTHR22836">
    <property type="entry name" value="WD40 REPEAT PROTEIN"/>
    <property type="match status" value="1"/>
</dbReference>
<feature type="compositionally biased region" description="Polar residues" evidence="1">
    <location>
        <begin position="484"/>
        <end position="502"/>
    </location>
</feature>
<dbReference type="EMBL" id="JAEPRC010000469">
    <property type="protein sequence ID" value="KAG2196606.1"/>
    <property type="molecule type" value="Genomic_DNA"/>
</dbReference>
<feature type="compositionally biased region" description="Acidic residues" evidence="1">
    <location>
        <begin position="692"/>
        <end position="710"/>
    </location>
</feature>
<dbReference type="SMART" id="SM00233">
    <property type="entry name" value="PH"/>
    <property type="match status" value="2"/>
</dbReference>
<dbReference type="Pfam" id="PF25381">
    <property type="entry name" value="PH_26"/>
    <property type="match status" value="1"/>
</dbReference>
<dbReference type="PANTHER" id="PTHR22836:SF0">
    <property type="entry name" value="PRE-MRNA 3' END PROCESSING PROTEIN WDR33"/>
    <property type="match status" value="1"/>
</dbReference>
<proteinExistence type="predicted"/>
<dbReference type="AlphaFoldDB" id="A0A8H7QS15"/>
<dbReference type="Proteomes" id="UP000650833">
    <property type="component" value="Unassembled WGS sequence"/>
</dbReference>
<feature type="compositionally biased region" description="Basic and acidic residues" evidence="1">
    <location>
        <begin position="645"/>
        <end position="656"/>
    </location>
</feature>
<feature type="region of interest" description="Disordered" evidence="1">
    <location>
        <begin position="455"/>
        <end position="728"/>
    </location>
</feature>
<evidence type="ECO:0000313" key="3">
    <source>
        <dbReference type="EMBL" id="KAG2196606.1"/>
    </source>
</evidence>
<feature type="region of interest" description="Disordered" evidence="1">
    <location>
        <begin position="961"/>
        <end position="1012"/>
    </location>
</feature>
<gene>
    <name evidence="3" type="ORF">INT46_008352</name>
</gene>
<keyword evidence="4" id="KW-1185">Reference proteome</keyword>
<dbReference type="InterPro" id="IPR001849">
    <property type="entry name" value="PH_domain"/>
</dbReference>
<feature type="compositionally biased region" description="Acidic residues" evidence="1">
    <location>
        <begin position="547"/>
        <end position="565"/>
    </location>
</feature>
<protein>
    <recommendedName>
        <fullName evidence="2">PH domain-containing protein</fullName>
    </recommendedName>
</protein>
<dbReference type="GO" id="GO:0005847">
    <property type="term" value="C:mRNA cleavage and polyadenylation specificity factor complex"/>
    <property type="evidence" value="ECO:0007669"/>
    <property type="project" value="TreeGrafter"/>
</dbReference>
<dbReference type="InterPro" id="IPR011993">
    <property type="entry name" value="PH-like_dom_sf"/>
</dbReference>
<feature type="compositionally biased region" description="Low complexity" evidence="1">
    <location>
        <begin position="42"/>
        <end position="51"/>
    </location>
</feature>
<sequence>MNNSSNSSFESGMRNLNLGNDTSSYQQQQQHYLPPNQGGRGQWNQGQYNHQQHQDNEEEDDDQPLSYQQQPLPDNKFPRPVSIRNMATGLNSAKPSNFIKPAAPQSNSSLVPQDMSVIQSLYENYSQKVYFEGYVYKKNDLTVDGKSFGDPQWSQWYVELCGPVLTLWDTQIDQNENVMPQYVNITDSNVEIVGNSGELGRKNVFSLNSAGANRYLFDVSDFNILINWVCAIRLSCFECSKLQEIFTRSFISRSAYSDILAKPMNKMEGFVQVRLSGTTEWQKYWVVVSDRKEEKKLFSKKSVQSRGQMMFYESKKAKNPVLTMVNVVQSYILYPESPQAIDLVTMLKVEGSTFAAKSSGEQQSATSYSSVLIMASSPKELVQWAIGTFDAFKLYGRPTRLNDDPFNINSLNFGEPRGDLPRLFLEVPEVTHINFSEENLLDNKAQFAGILLHKMQQQQNQQQPPPPPMHRQSQQPMGLIHQIPSGSPMHNNQSPRPNTQRMSTYSSQSSSIRSPVPQPFQQQQQQQQQQSRINAPASGRKIYASDEGSDDEEDDEEDEEDDSDYDSVFNSKNTKLQTKESLSLPPMTASEDDGFASSILGDIEKKSLSPTSPRASIQTDTVSSPHQPSTRTLPAGHSSNTSLPIKEKDAKGKDEFGLSNSEDEEPARVPAVTAKRPTPRMARTQVSLSGSDTEEEEEEDDASYSGSDDDVPIHHQQQQQQQRLQNQQYMDFNDPRMQYQQGQPQWDSASMYGSASMMEQQQQQQYFDEDGFPIVDEDGPLIPQLGDRFATQNSLLDTYRPDRASAHDQEGYARATGQPLIQVPNKPPEPRAGLVGMISQIENEKKQKESSKNRFGEMDRDRMMERERERYIMDQRSQMMQPMMGQGMNMMGQPMMYPGMNPAMMQMMGGQMPMMNMMGQPMMYPGMMQMQNPGMMNMQMMPQMMDPRMSMMMMQQQYGQHPMWQQQQQQQQAMYGNGRFNGIQEEDDDEDDDVPLGSKEPHIPRNNNSNQI</sequence>
<organism evidence="3 4">
    <name type="scientific">Mucor plumbeus</name>
    <dbReference type="NCBI Taxonomy" id="97098"/>
    <lineage>
        <taxon>Eukaryota</taxon>
        <taxon>Fungi</taxon>
        <taxon>Fungi incertae sedis</taxon>
        <taxon>Mucoromycota</taxon>
        <taxon>Mucoromycotina</taxon>
        <taxon>Mucoromycetes</taxon>
        <taxon>Mucorales</taxon>
        <taxon>Mucorineae</taxon>
        <taxon>Mucoraceae</taxon>
        <taxon>Mucor</taxon>
    </lineage>
</organism>
<feature type="compositionally biased region" description="Low complexity" evidence="1">
    <location>
        <begin position="503"/>
        <end position="514"/>
    </location>
</feature>
<feature type="domain" description="PH" evidence="2">
    <location>
        <begin position="128"/>
        <end position="237"/>
    </location>
</feature>
<evidence type="ECO:0000256" key="1">
    <source>
        <dbReference type="SAM" id="MobiDB-lite"/>
    </source>
</evidence>
<comment type="caution">
    <text evidence="3">The sequence shown here is derived from an EMBL/GenBank/DDBJ whole genome shotgun (WGS) entry which is preliminary data.</text>
</comment>
<feature type="compositionally biased region" description="Low complexity" evidence="1">
    <location>
        <begin position="716"/>
        <end position="728"/>
    </location>
</feature>
<dbReference type="Gene3D" id="2.30.29.30">
    <property type="entry name" value="Pleckstrin-homology domain (PH domain)/Phosphotyrosine-binding domain (PTB)"/>
    <property type="match status" value="1"/>
</dbReference>
<evidence type="ECO:0000313" key="4">
    <source>
        <dbReference type="Proteomes" id="UP000650833"/>
    </source>
</evidence>